<dbReference type="Gene3D" id="3.30.1360.200">
    <property type="match status" value="1"/>
</dbReference>
<reference evidence="3" key="1">
    <citation type="submission" date="2020-08" db="EMBL/GenBank/DDBJ databases">
        <title>Paracoccus amoyensis sp. nov., isolated from the surface seawater at coast of Xiamen, Fujian.</title>
        <authorList>
            <person name="Lyu L."/>
        </authorList>
    </citation>
    <scope>NUCLEOTIDE SEQUENCE</scope>
    <source>
        <strain evidence="3">11-3</strain>
    </source>
</reference>
<comment type="caution">
    <text evidence="3">The sequence shown here is derived from an EMBL/GenBank/DDBJ whole genome shotgun (WGS) entry which is preliminary data.</text>
</comment>
<dbReference type="AlphaFoldDB" id="A0A926GCG1"/>
<dbReference type="Proteomes" id="UP000608594">
    <property type="component" value="Unassembled WGS sequence"/>
</dbReference>
<proteinExistence type="predicted"/>
<keyword evidence="1" id="KW-0732">Signal</keyword>
<dbReference type="EMBL" id="JACOQL010000007">
    <property type="protein sequence ID" value="MBC9248448.1"/>
    <property type="molecule type" value="Genomic_DNA"/>
</dbReference>
<feature type="domain" description="SecDF P1 head subdomain" evidence="2">
    <location>
        <begin position="39"/>
        <end position="92"/>
    </location>
</feature>
<feature type="chain" id="PRO_5036766155" description="SecDF P1 head subdomain domain-containing protein" evidence="1">
    <location>
        <begin position="24"/>
        <end position="123"/>
    </location>
</feature>
<feature type="signal peptide" evidence="1">
    <location>
        <begin position="1"/>
        <end position="23"/>
    </location>
</feature>
<dbReference type="InterPro" id="IPR054384">
    <property type="entry name" value="SecDF_P1_head"/>
</dbReference>
<evidence type="ECO:0000313" key="4">
    <source>
        <dbReference type="Proteomes" id="UP000608594"/>
    </source>
</evidence>
<sequence>MSLIRPIIAGAMTLLALVSPAMAETLNLRVTGGQISDSGDTLNVELARQSQRDFATFTQLHVGQRMAIMLDDKVLISPMLRGPIFASSGQLSLPLLLSPEEVVALRDRLGSGKLFLRVTAPAQ</sequence>
<dbReference type="Pfam" id="PF22599">
    <property type="entry name" value="SecDF_P1_head"/>
    <property type="match status" value="1"/>
</dbReference>
<evidence type="ECO:0000259" key="2">
    <source>
        <dbReference type="Pfam" id="PF22599"/>
    </source>
</evidence>
<gene>
    <name evidence="3" type="ORF">H4P12_17435</name>
</gene>
<accession>A0A926GCG1</accession>
<evidence type="ECO:0000256" key="1">
    <source>
        <dbReference type="SAM" id="SignalP"/>
    </source>
</evidence>
<name>A0A926GCG1_9RHOB</name>
<protein>
    <recommendedName>
        <fullName evidence="2">SecDF P1 head subdomain domain-containing protein</fullName>
    </recommendedName>
</protein>
<keyword evidence="4" id="KW-1185">Reference proteome</keyword>
<organism evidence="3 4">
    <name type="scientific">Paracoccus amoyensis</name>
    <dbReference type="NCBI Taxonomy" id="2760093"/>
    <lineage>
        <taxon>Bacteria</taxon>
        <taxon>Pseudomonadati</taxon>
        <taxon>Pseudomonadota</taxon>
        <taxon>Alphaproteobacteria</taxon>
        <taxon>Rhodobacterales</taxon>
        <taxon>Paracoccaceae</taxon>
        <taxon>Paracoccus</taxon>
    </lineage>
</organism>
<dbReference type="RefSeq" id="WP_187794913.1">
    <property type="nucleotide sequence ID" value="NZ_JACOQL010000007.1"/>
</dbReference>
<evidence type="ECO:0000313" key="3">
    <source>
        <dbReference type="EMBL" id="MBC9248448.1"/>
    </source>
</evidence>